<dbReference type="Proteomes" id="UP000002195">
    <property type="component" value="Unassembled WGS sequence"/>
</dbReference>
<dbReference type="InParanoid" id="Q55DC4"/>
<evidence type="ECO:0000313" key="3">
    <source>
        <dbReference type="Proteomes" id="UP000002195"/>
    </source>
</evidence>
<dbReference type="HOGENOM" id="CLU_3208721_0_0_1"/>
<protein>
    <submittedName>
        <fullName evidence="2">Uncharacterized protein</fullName>
    </submittedName>
</protein>
<dbReference type="GeneID" id="8617160"/>
<proteinExistence type="predicted"/>
<keyword evidence="1" id="KW-0472">Membrane</keyword>
<accession>Q55DC4</accession>
<dbReference type="SMR" id="Q55DC4"/>
<dbReference type="KEGG" id="ddi:DDB_G0270620"/>
<keyword evidence="1" id="KW-1133">Transmembrane helix</keyword>
<dbReference type="EMBL" id="AAFI02000005">
    <property type="protein sequence ID" value="EAL72660.1"/>
    <property type="molecule type" value="Genomic_DNA"/>
</dbReference>
<evidence type="ECO:0000256" key="1">
    <source>
        <dbReference type="SAM" id="Phobius"/>
    </source>
</evidence>
<gene>
    <name evidence="2" type="ORF">DDB_G0270620</name>
</gene>
<sequence length="45" mass="5520">MKQKQELTDSVGLSYFPKKNYYFILYLFISFLILFYLLITFLRSI</sequence>
<dbReference type="PaxDb" id="44689-DDB0201822"/>
<keyword evidence="1" id="KW-0812">Transmembrane</keyword>
<evidence type="ECO:0000313" key="2">
    <source>
        <dbReference type="EMBL" id="EAL72660.1"/>
    </source>
</evidence>
<feature type="transmembrane region" description="Helical" evidence="1">
    <location>
        <begin position="20"/>
        <end position="42"/>
    </location>
</feature>
<name>Q55DC4_DICDI</name>
<organism evidence="2 3">
    <name type="scientific">Dictyostelium discoideum</name>
    <name type="common">Social amoeba</name>
    <dbReference type="NCBI Taxonomy" id="44689"/>
    <lineage>
        <taxon>Eukaryota</taxon>
        <taxon>Amoebozoa</taxon>
        <taxon>Evosea</taxon>
        <taxon>Eumycetozoa</taxon>
        <taxon>Dictyostelia</taxon>
        <taxon>Dictyosteliales</taxon>
        <taxon>Dictyosteliaceae</taxon>
        <taxon>Dictyostelium</taxon>
    </lineage>
</organism>
<dbReference type="AlphaFoldDB" id="Q55DC4"/>
<keyword evidence="3" id="KW-1185">Reference proteome</keyword>
<comment type="caution">
    <text evidence="2">The sequence shown here is derived from an EMBL/GenBank/DDBJ whole genome shotgun (WGS) entry which is preliminary data.</text>
</comment>
<reference evidence="2 3" key="1">
    <citation type="journal article" date="2005" name="Nature">
        <title>The genome of the social amoeba Dictyostelium discoideum.</title>
        <authorList>
            <consortium name="The Dictyostelium discoideum Sequencing Consortium"/>
            <person name="Eichinger L."/>
            <person name="Pachebat J.A."/>
            <person name="Glockner G."/>
            <person name="Rajandream M.A."/>
            <person name="Sucgang R."/>
            <person name="Berriman M."/>
            <person name="Song J."/>
            <person name="Olsen R."/>
            <person name="Szafranski K."/>
            <person name="Xu Q."/>
            <person name="Tunggal B."/>
            <person name="Kummerfeld S."/>
            <person name="Madera M."/>
            <person name="Konfortov B.A."/>
            <person name="Rivero F."/>
            <person name="Bankier A.T."/>
            <person name="Lehmann R."/>
            <person name="Hamlin N."/>
            <person name="Davies R."/>
            <person name="Gaudet P."/>
            <person name="Fey P."/>
            <person name="Pilcher K."/>
            <person name="Chen G."/>
            <person name="Saunders D."/>
            <person name="Sodergren E."/>
            <person name="Davis P."/>
            <person name="Kerhornou A."/>
            <person name="Nie X."/>
            <person name="Hall N."/>
            <person name="Anjard C."/>
            <person name="Hemphill L."/>
            <person name="Bason N."/>
            <person name="Farbrother P."/>
            <person name="Desany B."/>
            <person name="Just E."/>
            <person name="Morio T."/>
            <person name="Rost R."/>
            <person name="Churcher C."/>
            <person name="Cooper J."/>
            <person name="Haydock S."/>
            <person name="van Driessche N."/>
            <person name="Cronin A."/>
            <person name="Goodhead I."/>
            <person name="Muzny D."/>
            <person name="Mourier T."/>
            <person name="Pain A."/>
            <person name="Lu M."/>
            <person name="Harper D."/>
            <person name="Lindsay R."/>
            <person name="Hauser H."/>
            <person name="James K."/>
            <person name="Quiles M."/>
            <person name="Madan Babu M."/>
            <person name="Saito T."/>
            <person name="Buchrieser C."/>
            <person name="Wardroper A."/>
            <person name="Felder M."/>
            <person name="Thangavelu M."/>
            <person name="Johnson D."/>
            <person name="Knights A."/>
            <person name="Loulseged H."/>
            <person name="Mungall K."/>
            <person name="Oliver K."/>
            <person name="Price C."/>
            <person name="Quail M.A."/>
            <person name="Urushihara H."/>
            <person name="Hernandez J."/>
            <person name="Rabbinowitsch E."/>
            <person name="Steffen D."/>
            <person name="Sanders M."/>
            <person name="Ma J."/>
            <person name="Kohara Y."/>
            <person name="Sharp S."/>
            <person name="Simmonds M."/>
            <person name="Spiegler S."/>
            <person name="Tivey A."/>
            <person name="Sugano S."/>
            <person name="White B."/>
            <person name="Walker D."/>
            <person name="Woodward J."/>
            <person name="Winckler T."/>
            <person name="Tanaka Y."/>
            <person name="Shaulsky G."/>
            <person name="Schleicher M."/>
            <person name="Weinstock G."/>
            <person name="Rosenthal A."/>
            <person name="Cox E.C."/>
            <person name="Chisholm R.L."/>
            <person name="Gibbs R."/>
            <person name="Loomis W.F."/>
            <person name="Platzer M."/>
            <person name="Kay R.R."/>
            <person name="Williams J."/>
            <person name="Dear P.H."/>
            <person name="Noegel A.A."/>
            <person name="Barrell B."/>
            <person name="Kuspa A."/>
        </authorList>
    </citation>
    <scope>NUCLEOTIDE SEQUENCE [LARGE SCALE GENOMIC DNA]</scope>
    <source>
        <strain evidence="2 3">AX4</strain>
    </source>
</reference>
<dbReference type="dictyBase" id="DDB_G0270620"/>
<dbReference type="RefSeq" id="XP_646207.1">
    <property type="nucleotide sequence ID" value="XM_641115.1"/>
</dbReference>